<name>A0A8S3VID4_MYTED</name>
<dbReference type="GO" id="GO:0000981">
    <property type="term" value="F:DNA-binding transcription factor activity, RNA polymerase II-specific"/>
    <property type="evidence" value="ECO:0007669"/>
    <property type="project" value="InterPro"/>
</dbReference>
<feature type="domain" description="C2H2-type" evidence="9">
    <location>
        <begin position="24"/>
        <end position="51"/>
    </location>
</feature>
<dbReference type="GO" id="GO:0000978">
    <property type="term" value="F:RNA polymerase II cis-regulatory region sequence-specific DNA binding"/>
    <property type="evidence" value="ECO:0007669"/>
    <property type="project" value="InterPro"/>
</dbReference>
<evidence type="ECO:0000256" key="6">
    <source>
        <dbReference type="ARBA" id="ARBA00023242"/>
    </source>
</evidence>
<keyword evidence="6" id="KW-0539">Nucleus</keyword>
<dbReference type="SMART" id="SM00355">
    <property type="entry name" value="ZnF_C2H2"/>
    <property type="match status" value="2"/>
</dbReference>
<dbReference type="OrthoDB" id="6146429at2759"/>
<dbReference type="InterPro" id="IPR013087">
    <property type="entry name" value="Znf_C2H2_type"/>
</dbReference>
<dbReference type="PROSITE" id="PS50157">
    <property type="entry name" value="ZINC_FINGER_C2H2_2"/>
    <property type="match status" value="2"/>
</dbReference>
<reference evidence="10" key="1">
    <citation type="submission" date="2021-03" db="EMBL/GenBank/DDBJ databases">
        <authorList>
            <person name="Bekaert M."/>
        </authorList>
    </citation>
    <scope>NUCLEOTIDE SEQUENCE</scope>
</reference>
<dbReference type="GO" id="GO:0000785">
    <property type="term" value="C:chromatin"/>
    <property type="evidence" value="ECO:0007669"/>
    <property type="project" value="TreeGrafter"/>
</dbReference>
<dbReference type="GO" id="GO:0005634">
    <property type="term" value="C:nucleus"/>
    <property type="evidence" value="ECO:0007669"/>
    <property type="project" value="UniProtKB-SubCell"/>
</dbReference>
<comment type="subcellular location">
    <subcellularLocation>
        <location evidence="1">Nucleus</location>
    </subcellularLocation>
</comment>
<dbReference type="Proteomes" id="UP000683360">
    <property type="component" value="Unassembled WGS sequence"/>
</dbReference>
<protein>
    <recommendedName>
        <fullName evidence="9">C2H2-type domain-containing protein</fullName>
    </recommendedName>
</protein>
<feature type="compositionally biased region" description="Basic and acidic residues" evidence="8">
    <location>
        <begin position="71"/>
        <end position="91"/>
    </location>
</feature>
<evidence type="ECO:0000256" key="7">
    <source>
        <dbReference type="PROSITE-ProRule" id="PRU00042"/>
    </source>
</evidence>
<feature type="domain" description="C2H2-type" evidence="9">
    <location>
        <begin position="51"/>
        <end position="75"/>
    </location>
</feature>
<dbReference type="InterPro" id="IPR036236">
    <property type="entry name" value="Znf_C2H2_sf"/>
</dbReference>
<evidence type="ECO:0000313" key="11">
    <source>
        <dbReference type="Proteomes" id="UP000683360"/>
    </source>
</evidence>
<accession>A0A8S3VID4</accession>
<sequence length="232" mass="27611">MWSFVFKLGMLIIHRQQFEHKDIYPCTICQKTFGRKDNLDRHILTHQGSSFQCNDCGKPFSRYDNLQRHREEKHTEIGRGLKRPSDDDPNKSSKRPLTSKDDPEQFYDLRVLLKQHMPKFNTSTTRYKVSFKELEVMELSEILETLRMLFQSIINKITEFMTSTDLIRMSVQCPELDFPITIPFMNVSQLSVDTLLHEIERVLQSYEQFVLDEFLEIEITHVEFQRVVPEKM</sequence>
<comment type="caution">
    <text evidence="10">The sequence shown here is derived from an EMBL/GenBank/DDBJ whole genome shotgun (WGS) entry which is preliminary data.</text>
</comment>
<keyword evidence="2" id="KW-0479">Metal-binding</keyword>
<dbReference type="FunFam" id="3.30.160.60:FF:000145">
    <property type="entry name" value="Zinc finger protein 574"/>
    <property type="match status" value="1"/>
</dbReference>
<proteinExistence type="predicted"/>
<dbReference type="PANTHER" id="PTHR40626">
    <property type="entry name" value="MIP31509P"/>
    <property type="match status" value="1"/>
</dbReference>
<dbReference type="PROSITE" id="PS00028">
    <property type="entry name" value="ZINC_FINGER_C2H2_1"/>
    <property type="match status" value="2"/>
</dbReference>
<evidence type="ECO:0000256" key="1">
    <source>
        <dbReference type="ARBA" id="ARBA00004123"/>
    </source>
</evidence>
<keyword evidence="4 7" id="KW-0863">Zinc-finger</keyword>
<feature type="region of interest" description="Disordered" evidence="8">
    <location>
        <begin position="71"/>
        <end position="101"/>
    </location>
</feature>
<evidence type="ECO:0000259" key="9">
    <source>
        <dbReference type="PROSITE" id="PS50157"/>
    </source>
</evidence>
<evidence type="ECO:0000256" key="3">
    <source>
        <dbReference type="ARBA" id="ARBA00022737"/>
    </source>
</evidence>
<dbReference type="AlphaFoldDB" id="A0A8S3VID4"/>
<dbReference type="GO" id="GO:0008270">
    <property type="term" value="F:zinc ion binding"/>
    <property type="evidence" value="ECO:0007669"/>
    <property type="project" value="UniProtKB-KW"/>
</dbReference>
<dbReference type="Pfam" id="PF00096">
    <property type="entry name" value="zf-C2H2"/>
    <property type="match status" value="2"/>
</dbReference>
<evidence type="ECO:0000256" key="5">
    <source>
        <dbReference type="ARBA" id="ARBA00022833"/>
    </source>
</evidence>
<evidence type="ECO:0000256" key="8">
    <source>
        <dbReference type="SAM" id="MobiDB-lite"/>
    </source>
</evidence>
<organism evidence="10 11">
    <name type="scientific">Mytilus edulis</name>
    <name type="common">Blue mussel</name>
    <dbReference type="NCBI Taxonomy" id="6550"/>
    <lineage>
        <taxon>Eukaryota</taxon>
        <taxon>Metazoa</taxon>
        <taxon>Spiralia</taxon>
        <taxon>Lophotrochozoa</taxon>
        <taxon>Mollusca</taxon>
        <taxon>Bivalvia</taxon>
        <taxon>Autobranchia</taxon>
        <taxon>Pteriomorphia</taxon>
        <taxon>Mytilida</taxon>
        <taxon>Mytiloidea</taxon>
        <taxon>Mytilidae</taxon>
        <taxon>Mytilinae</taxon>
        <taxon>Mytilus</taxon>
    </lineage>
</organism>
<dbReference type="InterPro" id="IPR051059">
    <property type="entry name" value="VerF-like"/>
</dbReference>
<evidence type="ECO:0000256" key="2">
    <source>
        <dbReference type="ARBA" id="ARBA00022723"/>
    </source>
</evidence>
<keyword evidence="11" id="KW-1185">Reference proteome</keyword>
<gene>
    <name evidence="10" type="ORF">MEDL_67817</name>
</gene>
<dbReference type="SUPFAM" id="SSF57667">
    <property type="entry name" value="beta-beta-alpha zinc fingers"/>
    <property type="match status" value="1"/>
</dbReference>
<dbReference type="EMBL" id="CAJPWZ010003307">
    <property type="protein sequence ID" value="CAG2256487.1"/>
    <property type="molecule type" value="Genomic_DNA"/>
</dbReference>
<evidence type="ECO:0000256" key="4">
    <source>
        <dbReference type="ARBA" id="ARBA00022771"/>
    </source>
</evidence>
<evidence type="ECO:0000313" key="10">
    <source>
        <dbReference type="EMBL" id="CAG2256487.1"/>
    </source>
</evidence>
<dbReference type="Gene3D" id="3.30.160.60">
    <property type="entry name" value="Classic Zinc Finger"/>
    <property type="match status" value="2"/>
</dbReference>
<keyword evidence="5" id="KW-0862">Zinc</keyword>
<dbReference type="PANTHER" id="PTHR40626:SF11">
    <property type="entry name" value="ZINC FINGER PROTEIN YPR022C"/>
    <property type="match status" value="1"/>
</dbReference>
<keyword evidence="3" id="KW-0677">Repeat</keyword>